<dbReference type="InterPro" id="IPR001128">
    <property type="entry name" value="Cyt_P450"/>
</dbReference>
<comment type="similarity">
    <text evidence="4 15 18">Belongs to the cytochrome P450 family.</text>
</comment>
<keyword evidence="13" id="KW-1207">Sterol metabolism</keyword>
<evidence type="ECO:0000256" key="17">
    <source>
        <dbReference type="PIRSR" id="PIRSR000047-2"/>
    </source>
</evidence>
<evidence type="ECO:0000256" key="7">
    <source>
        <dbReference type="ARBA" id="ARBA00022723"/>
    </source>
</evidence>
<organism evidence="19">
    <name type="scientific">Oncorhynchus keta</name>
    <name type="common">Chum salmon</name>
    <name type="synonym">Salmo keta</name>
    <dbReference type="NCBI Taxonomy" id="8018"/>
    <lineage>
        <taxon>Eukaryota</taxon>
        <taxon>Metazoa</taxon>
        <taxon>Chordata</taxon>
        <taxon>Craniata</taxon>
        <taxon>Vertebrata</taxon>
        <taxon>Euteleostomi</taxon>
        <taxon>Actinopterygii</taxon>
        <taxon>Neopterygii</taxon>
        <taxon>Teleostei</taxon>
        <taxon>Protacanthopterygii</taxon>
        <taxon>Salmoniformes</taxon>
        <taxon>Salmonidae</taxon>
        <taxon>Salmoninae</taxon>
        <taxon>Oncorhynchus</taxon>
    </lineage>
</organism>
<dbReference type="GO" id="GO:0005789">
    <property type="term" value="C:endoplasmic reticulum membrane"/>
    <property type="evidence" value="ECO:0007669"/>
    <property type="project" value="UniProtKB-SubCell"/>
</dbReference>
<name>A0A077K1Z4_ONCKE</name>
<feature type="binding site" description="axial binding residue" evidence="16">
    <location>
        <position position="438"/>
    </location>
    <ligand>
        <name>heme</name>
        <dbReference type="ChEBI" id="CHEBI:30413"/>
    </ligand>
    <ligandPart>
        <name>Fe</name>
        <dbReference type="ChEBI" id="CHEBI:18248"/>
    </ligandPart>
</feature>
<evidence type="ECO:0000256" key="18">
    <source>
        <dbReference type="RuleBase" id="RU000461"/>
    </source>
</evidence>
<evidence type="ECO:0000256" key="3">
    <source>
        <dbReference type="ARBA" id="ARBA00004860"/>
    </source>
</evidence>
<keyword evidence="5" id="KW-0153">Cholesterol metabolism</keyword>
<evidence type="ECO:0000256" key="16">
    <source>
        <dbReference type="PIRSR" id="PIRSR000047-1"/>
    </source>
</evidence>
<evidence type="ECO:0000313" key="19">
    <source>
        <dbReference type="EMBL" id="BAP25507.1"/>
    </source>
</evidence>
<dbReference type="Gene3D" id="1.10.630.10">
    <property type="entry name" value="Cytochrome P450"/>
    <property type="match status" value="1"/>
</dbReference>
<proteinExistence type="evidence at transcript level"/>
<dbReference type="GO" id="GO:0006699">
    <property type="term" value="P:bile acid biosynthetic process"/>
    <property type="evidence" value="ECO:0007669"/>
    <property type="project" value="TreeGrafter"/>
</dbReference>
<sequence length="497" mass="56912">MLEFVLPLFLGFLALYLLSVRFRRTRRDGEPPLINGWIPFVGKALEFGKNAHRFLAVHKEKHGDVFTVLIAGKYMTFIMNPLLYPYVIKHKKQLDFHEFSDQVAPLTFGYPPVGSGKFPGMSEHIQRSFHLLQGDNLNNLTESLMGNLMFVFRQDYLTGESEWRTESVYQLCNSIMFEATFLTLFGKPAHSSRHSGMVTLREDFVKFDTMFPLLIARIPISLLGGTKATRDKLINYFHPQRMSGWSNTSGFIKERAAVLEQYDSLGDVDKAAHHFAILWASVGNTVPATFWAMYYLLTHPEALAVVREEIHGVLLVSGIETHHNRDLTFTREQLDSLLNLESSINESLRLSSASMNIRMAQEDFSLRLEGERSIGVRKGDLISLYPQSMHMDPGIYENPESYKFDRYIENGKEKTDFYKDGQKLKNYRMSFGSGSTKCPGRYFAVNEIKQFLSLLLLYFDMDVLEGQKPCTLDPSRAGLGILLPTSDVQIRYRLRRS</sequence>
<dbReference type="PANTHER" id="PTHR24304:SF0">
    <property type="entry name" value="CYTOCHROME P450 7B1"/>
    <property type="match status" value="1"/>
</dbReference>
<evidence type="ECO:0000256" key="11">
    <source>
        <dbReference type="ARBA" id="ARBA00023098"/>
    </source>
</evidence>
<reference evidence="19" key="1">
    <citation type="submission" date="2013-06" db="EMBL/GenBank/DDBJ databases">
        <title>chum salmon P450 7alpha-hydroxylase.</title>
        <authorList>
            <person name="Suzuki Y."/>
            <person name="Haraguchi S."/>
            <person name="Tsutsui K."/>
        </authorList>
    </citation>
    <scope>NUCLEOTIDE SEQUENCE</scope>
    <source>
        <tissue evidence="19">Brain</tissue>
    </source>
</reference>
<dbReference type="SUPFAM" id="SSF48264">
    <property type="entry name" value="Cytochrome P450"/>
    <property type="match status" value="1"/>
</dbReference>
<dbReference type="CDD" id="cd20632">
    <property type="entry name" value="CYP7B1"/>
    <property type="match status" value="1"/>
</dbReference>
<keyword evidence="9 18" id="KW-0560">Oxidoreductase</keyword>
<keyword evidence="11" id="KW-0443">Lipid metabolism</keyword>
<keyword evidence="8 15" id="KW-0256">Endoplasmic reticulum</keyword>
<dbReference type="GO" id="GO:0005506">
    <property type="term" value="F:iron ion binding"/>
    <property type="evidence" value="ECO:0007669"/>
    <property type="project" value="InterPro"/>
</dbReference>
<dbReference type="EMBL" id="AB824841">
    <property type="protein sequence ID" value="BAP25507.1"/>
    <property type="molecule type" value="mRNA"/>
</dbReference>
<evidence type="ECO:0000256" key="13">
    <source>
        <dbReference type="ARBA" id="ARBA00023166"/>
    </source>
</evidence>
<dbReference type="PRINTS" id="PR00465">
    <property type="entry name" value="EP450IV"/>
</dbReference>
<evidence type="ECO:0000256" key="4">
    <source>
        <dbReference type="ARBA" id="ARBA00010617"/>
    </source>
</evidence>
<dbReference type="GO" id="GO:0008203">
    <property type="term" value="P:cholesterol metabolic process"/>
    <property type="evidence" value="ECO:0007669"/>
    <property type="project" value="UniProtKB-KW"/>
</dbReference>
<dbReference type="Pfam" id="PF00067">
    <property type="entry name" value="p450"/>
    <property type="match status" value="1"/>
</dbReference>
<evidence type="ECO:0000256" key="15">
    <source>
        <dbReference type="PIRNR" id="PIRNR000047"/>
    </source>
</evidence>
<evidence type="ECO:0000256" key="8">
    <source>
        <dbReference type="ARBA" id="ARBA00022824"/>
    </source>
</evidence>
<comment type="pathway">
    <text evidence="3">Lipid metabolism; bile acid biosynthesis.</text>
</comment>
<protein>
    <submittedName>
        <fullName evidence="19">Cytochrome P450 7alpha-hydroxylase</fullName>
    </submittedName>
</protein>
<evidence type="ECO:0000256" key="14">
    <source>
        <dbReference type="ARBA" id="ARBA00023221"/>
    </source>
</evidence>
<dbReference type="GO" id="GO:0016705">
    <property type="term" value="F:oxidoreductase activity, acting on paired donors, with incorporation or reduction of molecular oxygen"/>
    <property type="evidence" value="ECO:0007669"/>
    <property type="project" value="InterPro"/>
</dbReference>
<evidence type="ECO:0000256" key="6">
    <source>
        <dbReference type="ARBA" id="ARBA00022617"/>
    </source>
</evidence>
<dbReference type="InterPro" id="IPR024204">
    <property type="entry name" value="Cyt_P450_CYP7A1-type"/>
</dbReference>
<dbReference type="InterPro" id="IPR036396">
    <property type="entry name" value="Cyt_P450_sf"/>
</dbReference>
<comment type="cofactor">
    <cofactor evidence="1 15 16">
        <name>heme</name>
        <dbReference type="ChEBI" id="CHEBI:30413"/>
    </cofactor>
</comment>
<keyword evidence="14" id="KW-0753">Steroid metabolism</keyword>
<dbReference type="GO" id="GO:0042632">
    <property type="term" value="P:cholesterol homeostasis"/>
    <property type="evidence" value="ECO:0007669"/>
    <property type="project" value="TreeGrafter"/>
</dbReference>
<dbReference type="InterPro" id="IPR017972">
    <property type="entry name" value="Cyt_P450_CS"/>
</dbReference>
<evidence type="ECO:0000256" key="12">
    <source>
        <dbReference type="ARBA" id="ARBA00023136"/>
    </source>
</evidence>
<comment type="subcellular location">
    <subcellularLocation>
        <location evidence="2 15">Endoplasmic reticulum membrane</location>
    </subcellularLocation>
</comment>
<dbReference type="PROSITE" id="PS00086">
    <property type="entry name" value="CYTOCHROME_P450"/>
    <property type="match status" value="1"/>
</dbReference>
<evidence type="ECO:0000256" key="10">
    <source>
        <dbReference type="ARBA" id="ARBA00023004"/>
    </source>
</evidence>
<dbReference type="PANTHER" id="PTHR24304">
    <property type="entry name" value="CYTOCHROME P450 FAMILY 7"/>
    <property type="match status" value="1"/>
</dbReference>
<feature type="binding site" evidence="17">
    <location>
        <position position="284"/>
    </location>
    <ligand>
        <name>substrate</name>
    </ligand>
</feature>
<keyword evidence="6 15" id="KW-0349">Heme</keyword>
<dbReference type="InterPro" id="IPR050529">
    <property type="entry name" value="CYP450_sterol_14alpha_dmase"/>
</dbReference>
<keyword evidence="18" id="KW-0503">Monooxygenase</keyword>
<dbReference type="GO" id="GO:0020037">
    <property type="term" value="F:heme binding"/>
    <property type="evidence" value="ECO:0007669"/>
    <property type="project" value="InterPro"/>
</dbReference>
<evidence type="ECO:0000256" key="2">
    <source>
        <dbReference type="ARBA" id="ARBA00004586"/>
    </source>
</evidence>
<accession>A0A077K1Z4</accession>
<keyword evidence="12 15" id="KW-0472">Membrane</keyword>
<dbReference type="AlphaFoldDB" id="A0A077K1Z4"/>
<keyword evidence="7 15" id="KW-0479">Metal-binding</keyword>
<gene>
    <name evidence="19" type="primary">CYP7B</name>
</gene>
<dbReference type="GO" id="GO:0008395">
    <property type="term" value="F:steroid hydroxylase activity"/>
    <property type="evidence" value="ECO:0007669"/>
    <property type="project" value="TreeGrafter"/>
</dbReference>
<keyword evidence="10 15" id="KW-0408">Iron</keyword>
<evidence type="ECO:0000256" key="1">
    <source>
        <dbReference type="ARBA" id="ARBA00001971"/>
    </source>
</evidence>
<dbReference type="PIRSF" id="PIRSF000047">
    <property type="entry name" value="Cytochrome_CYPVIIA1"/>
    <property type="match status" value="1"/>
</dbReference>
<dbReference type="InterPro" id="IPR002403">
    <property type="entry name" value="Cyt_P450_E_grp-IV"/>
</dbReference>
<evidence type="ECO:0000256" key="5">
    <source>
        <dbReference type="ARBA" id="ARBA00022548"/>
    </source>
</evidence>
<evidence type="ECO:0000256" key="9">
    <source>
        <dbReference type="ARBA" id="ARBA00023002"/>
    </source>
</evidence>